<keyword evidence="2" id="KW-0732">Signal</keyword>
<keyword evidence="1" id="KW-0812">Transmembrane</keyword>
<reference evidence="3" key="1">
    <citation type="submission" date="2025-08" db="UniProtKB">
        <authorList>
            <consortium name="RefSeq"/>
        </authorList>
    </citation>
    <scope>IDENTIFICATION</scope>
</reference>
<protein>
    <submittedName>
        <fullName evidence="3">Uncharacterized protein LOC108052608</fullName>
    </submittedName>
</protein>
<dbReference type="Pfam" id="PF12259">
    <property type="entry name" value="Baculo_F"/>
    <property type="match status" value="1"/>
</dbReference>
<sequence>MITQSFGFSLITILIGLSHEADPSSDQDDGGTPMTMKGFNNTLGTFVEYTGRADLAFEDLTIYASFNFKSLLLDIQTLKKDYETLSGICMDNPNMCPKFFDLITFEDTFIKDGMIVTDLSMFFKGKSLFEDMNESIIIDSTRNVHQIVLERDSNEGTESPYRYIYGLTNKLNHLGTHLKRTRDAIVEAIVSAQQGRLSPLVLSINQLKGEMVKIQADLPPGRRLPFDQSTMSNIYRVATVFPQQMDNQVVFQIKVPLIDVDQFNMYRLTPIPRLDDGKIQMMDTETPYLCINDHQDRYFPLQNLDGCIELAGERFLCRNNQITYGNAGDSLACSLAAIKNQSSEACIFRQVEESIMWTQLVAPNSWMVALTKELSLMGVCSGESQELRINGTGILNIRSDCVVRTSAVTLQGKSPKSTPSKKGYASLRRINKSPRRRVNQLLEIVTQLRLDLEKLKAIEDYPIAVIAVCPIIVLIVVIISLVYLYRVHRRRQLTEAQNSLKEVNVLQDPKNENQSSNLPLLEKREI</sequence>
<dbReference type="OrthoDB" id="8061707at2759"/>
<dbReference type="AlphaFoldDB" id="A0A6P4FM67"/>
<dbReference type="RefSeq" id="XP_016990539.1">
    <property type="nucleotide sequence ID" value="XM_017135050.1"/>
</dbReference>
<proteinExistence type="predicted"/>
<organism evidence="3">
    <name type="scientific">Drosophila rhopaloa</name>
    <name type="common">Fruit fly</name>
    <dbReference type="NCBI Taxonomy" id="1041015"/>
    <lineage>
        <taxon>Eukaryota</taxon>
        <taxon>Metazoa</taxon>
        <taxon>Ecdysozoa</taxon>
        <taxon>Arthropoda</taxon>
        <taxon>Hexapoda</taxon>
        <taxon>Insecta</taxon>
        <taxon>Pterygota</taxon>
        <taxon>Neoptera</taxon>
        <taxon>Endopterygota</taxon>
        <taxon>Diptera</taxon>
        <taxon>Brachycera</taxon>
        <taxon>Muscomorpha</taxon>
        <taxon>Ephydroidea</taxon>
        <taxon>Drosophilidae</taxon>
        <taxon>Drosophila</taxon>
        <taxon>Sophophora</taxon>
    </lineage>
</organism>
<gene>
    <name evidence="3" type="primary">LOC108052608</name>
</gene>
<feature type="transmembrane region" description="Helical" evidence="1">
    <location>
        <begin position="461"/>
        <end position="485"/>
    </location>
</feature>
<name>A0A6P4FM67_DRORH</name>
<accession>A0A6P4FM67</accession>
<evidence type="ECO:0000256" key="1">
    <source>
        <dbReference type="SAM" id="Phobius"/>
    </source>
</evidence>
<evidence type="ECO:0000313" key="3">
    <source>
        <dbReference type="RefSeq" id="XP_016990539.1"/>
    </source>
</evidence>
<feature type="chain" id="PRO_5028100444" evidence="2">
    <location>
        <begin position="24"/>
        <end position="526"/>
    </location>
</feature>
<keyword evidence="1" id="KW-1133">Transmembrane helix</keyword>
<evidence type="ECO:0000256" key="2">
    <source>
        <dbReference type="SAM" id="SignalP"/>
    </source>
</evidence>
<dbReference type="RefSeq" id="XP_016990539.2">
    <property type="nucleotide sequence ID" value="XM_017135050.2"/>
</dbReference>
<dbReference type="InterPro" id="IPR022048">
    <property type="entry name" value="Envelope_fusion-like"/>
</dbReference>
<keyword evidence="1" id="KW-0472">Membrane</keyword>
<feature type="signal peptide" evidence="2">
    <location>
        <begin position="1"/>
        <end position="23"/>
    </location>
</feature>